<comment type="caution">
    <text evidence="2">The sequence shown here is derived from an EMBL/GenBank/DDBJ whole genome shotgun (WGS) entry which is preliminary data.</text>
</comment>
<protein>
    <submittedName>
        <fullName evidence="2">Uncharacterized protein</fullName>
    </submittedName>
</protein>
<keyword evidence="3" id="KW-1185">Reference proteome</keyword>
<gene>
    <name evidence="2" type="ORF">B4102_3300</name>
</gene>
<keyword evidence="1" id="KW-0812">Transmembrane</keyword>
<evidence type="ECO:0000313" key="3">
    <source>
        <dbReference type="Proteomes" id="UP000075666"/>
    </source>
</evidence>
<dbReference type="STRING" id="46224.B4102_3300"/>
<dbReference type="Proteomes" id="UP000075666">
    <property type="component" value="Unassembled WGS sequence"/>
</dbReference>
<name>A0A150KVM3_9BACI</name>
<evidence type="ECO:0000313" key="2">
    <source>
        <dbReference type="EMBL" id="KYD04151.1"/>
    </source>
</evidence>
<proteinExistence type="predicted"/>
<keyword evidence="1" id="KW-1133">Transmembrane helix</keyword>
<reference evidence="2 3" key="1">
    <citation type="submission" date="2016-01" db="EMBL/GenBank/DDBJ databases">
        <title>Genome Sequences of Twelve Sporeforming Bacillus Species Isolated from Foods.</title>
        <authorList>
            <person name="Berendsen E.M."/>
            <person name="Wells-Bennik M.H."/>
            <person name="Krawcyk A.O."/>
            <person name="De Jong A."/>
            <person name="Holsappel S."/>
            <person name="Eijlander R.T."/>
            <person name="Kuipers O.P."/>
        </authorList>
    </citation>
    <scope>NUCLEOTIDE SEQUENCE [LARGE SCALE GENOMIC DNA]</scope>
    <source>
        <strain evidence="2 3">B4102</strain>
    </source>
</reference>
<dbReference type="AlphaFoldDB" id="A0A150KVM3"/>
<organism evidence="2 3">
    <name type="scientific">Heyndrickxia sporothermodurans</name>
    <dbReference type="NCBI Taxonomy" id="46224"/>
    <lineage>
        <taxon>Bacteria</taxon>
        <taxon>Bacillati</taxon>
        <taxon>Bacillota</taxon>
        <taxon>Bacilli</taxon>
        <taxon>Bacillales</taxon>
        <taxon>Bacillaceae</taxon>
        <taxon>Heyndrickxia</taxon>
    </lineage>
</organism>
<accession>A0A150KVM3</accession>
<sequence>MANRKGGAKLDFFPLYLATLFIVFFAIMIYGVIKDKG</sequence>
<dbReference type="PATRIC" id="fig|46224.3.peg.3386"/>
<feature type="transmembrane region" description="Helical" evidence="1">
    <location>
        <begin position="12"/>
        <end position="33"/>
    </location>
</feature>
<evidence type="ECO:0000256" key="1">
    <source>
        <dbReference type="SAM" id="Phobius"/>
    </source>
</evidence>
<keyword evidence="1" id="KW-0472">Membrane</keyword>
<dbReference type="EMBL" id="LQYN01000063">
    <property type="protein sequence ID" value="KYD04151.1"/>
    <property type="molecule type" value="Genomic_DNA"/>
</dbReference>